<dbReference type="EMBL" id="MU267604">
    <property type="protein sequence ID" value="KAH7915156.1"/>
    <property type="molecule type" value="Genomic_DNA"/>
</dbReference>
<evidence type="ECO:0000313" key="1">
    <source>
        <dbReference type="EMBL" id="KAH7915156.1"/>
    </source>
</evidence>
<keyword evidence="1" id="KW-0808">Transferase</keyword>
<keyword evidence="2" id="KW-1185">Reference proteome</keyword>
<accession>A0ACB8ANN6</accession>
<organism evidence="1 2">
    <name type="scientific">Hygrophoropsis aurantiaca</name>
    <dbReference type="NCBI Taxonomy" id="72124"/>
    <lineage>
        <taxon>Eukaryota</taxon>
        <taxon>Fungi</taxon>
        <taxon>Dikarya</taxon>
        <taxon>Basidiomycota</taxon>
        <taxon>Agaricomycotina</taxon>
        <taxon>Agaricomycetes</taxon>
        <taxon>Agaricomycetidae</taxon>
        <taxon>Boletales</taxon>
        <taxon>Coniophorineae</taxon>
        <taxon>Hygrophoropsidaceae</taxon>
        <taxon>Hygrophoropsis</taxon>
    </lineage>
</organism>
<proteinExistence type="predicted"/>
<evidence type="ECO:0000313" key="2">
    <source>
        <dbReference type="Proteomes" id="UP000790377"/>
    </source>
</evidence>
<keyword evidence="1" id="KW-0489">Methyltransferase</keyword>
<gene>
    <name evidence="1" type="ORF">BJ138DRAFT_1170157</name>
</gene>
<name>A0ACB8ANN6_9AGAM</name>
<comment type="caution">
    <text evidence="1">The sequence shown here is derived from an EMBL/GenBank/DDBJ whole genome shotgun (WGS) entry which is preliminary data.</text>
</comment>
<dbReference type="Proteomes" id="UP000790377">
    <property type="component" value="Unassembled WGS sequence"/>
</dbReference>
<reference evidence="1" key="1">
    <citation type="journal article" date="2021" name="New Phytol.">
        <title>Evolutionary innovations through gain and loss of genes in the ectomycorrhizal Boletales.</title>
        <authorList>
            <person name="Wu G."/>
            <person name="Miyauchi S."/>
            <person name="Morin E."/>
            <person name="Kuo A."/>
            <person name="Drula E."/>
            <person name="Varga T."/>
            <person name="Kohler A."/>
            <person name="Feng B."/>
            <person name="Cao Y."/>
            <person name="Lipzen A."/>
            <person name="Daum C."/>
            <person name="Hundley H."/>
            <person name="Pangilinan J."/>
            <person name="Johnson J."/>
            <person name="Barry K."/>
            <person name="LaButti K."/>
            <person name="Ng V."/>
            <person name="Ahrendt S."/>
            <person name="Min B."/>
            <person name="Choi I.G."/>
            <person name="Park H."/>
            <person name="Plett J.M."/>
            <person name="Magnuson J."/>
            <person name="Spatafora J.W."/>
            <person name="Nagy L.G."/>
            <person name="Henrissat B."/>
            <person name="Grigoriev I.V."/>
            <person name="Yang Z.L."/>
            <person name="Xu J."/>
            <person name="Martin F.M."/>
        </authorList>
    </citation>
    <scope>NUCLEOTIDE SEQUENCE</scope>
    <source>
        <strain evidence="1">ATCC 28755</strain>
    </source>
</reference>
<protein>
    <submittedName>
        <fullName evidence="1">S-adenosyl-L-methionine-dependent methyltransferase</fullName>
    </submittedName>
</protein>
<sequence>MIPTPDLSHLTKYDYEHVYEPAGMSYYLALQYTFLLLDALEEEADEIKKDPPLICLEIGSGSGCVSAFLGAILRQLPVVQIATDINPRASLCTLKTGTRNKISIDPITCPLAQPLLNRLRHSVDILLFNPPYVPTGSEEAFDAQTRGDISGAWAGGASGMETTCCFLKDVETLLSDRGKCYLVALNQNDINGICTMMLDEFNLQSKIIMQRRAGREHLFIIRFSRTSNM</sequence>